<dbReference type="GO" id="GO:0004386">
    <property type="term" value="F:helicase activity"/>
    <property type="evidence" value="ECO:0007669"/>
    <property type="project" value="UniProtKB-KW"/>
</dbReference>
<accession>A0A6S7HRT8</accession>
<dbReference type="OrthoDB" id="10262986at2759"/>
<keyword evidence="2" id="KW-0547">Nucleotide-binding</keyword>
<keyword evidence="2" id="KW-0067">ATP-binding</keyword>
<name>A0A6S7HRT8_PARCT</name>
<evidence type="ECO:0000313" key="2">
    <source>
        <dbReference type="EMBL" id="CAB4008244.1"/>
    </source>
</evidence>
<dbReference type="Proteomes" id="UP001152795">
    <property type="component" value="Unassembled WGS sequence"/>
</dbReference>
<sequence>VITKLAGMEEENLAYATKREQQELLQKVLAASDIDADEEGDGQSRSSSQNSNAVVRRTGSMASLSGADSMVYLEYRKPNRDRHPLFKKLRK</sequence>
<dbReference type="AlphaFoldDB" id="A0A6S7HRT8"/>
<protein>
    <submittedName>
        <fullName evidence="2">TFIIH basal transcription factor complex helicase XPB subunit-like</fullName>
    </submittedName>
</protein>
<evidence type="ECO:0000313" key="3">
    <source>
        <dbReference type="Proteomes" id="UP001152795"/>
    </source>
</evidence>
<evidence type="ECO:0000256" key="1">
    <source>
        <dbReference type="SAM" id="MobiDB-lite"/>
    </source>
</evidence>
<gene>
    <name evidence="2" type="ORF">PACLA_8A036794</name>
</gene>
<comment type="caution">
    <text evidence="2">The sequence shown here is derived from an EMBL/GenBank/DDBJ whole genome shotgun (WGS) entry which is preliminary data.</text>
</comment>
<keyword evidence="2" id="KW-0378">Hydrolase</keyword>
<proteinExistence type="predicted"/>
<keyword evidence="2" id="KW-0347">Helicase</keyword>
<keyword evidence="3" id="KW-1185">Reference proteome</keyword>
<organism evidence="2 3">
    <name type="scientific">Paramuricea clavata</name>
    <name type="common">Red gorgonian</name>
    <name type="synonym">Violescent sea-whip</name>
    <dbReference type="NCBI Taxonomy" id="317549"/>
    <lineage>
        <taxon>Eukaryota</taxon>
        <taxon>Metazoa</taxon>
        <taxon>Cnidaria</taxon>
        <taxon>Anthozoa</taxon>
        <taxon>Octocorallia</taxon>
        <taxon>Malacalcyonacea</taxon>
        <taxon>Plexauridae</taxon>
        <taxon>Paramuricea</taxon>
    </lineage>
</organism>
<dbReference type="EMBL" id="CACRXK020006066">
    <property type="protein sequence ID" value="CAB4008244.1"/>
    <property type="molecule type" value="Genomic_DNA"/>
</dbReference>
<feature type="region of interest" description="Disordered" evidence="1">
    <location>
        <begin position="35"/>
        <end position="60"/>
    </location>
</feature>
<feature type="non-terminal residue" evidence="2">
    <location>
        <position position="1"/>
    </location>
</feature>
<reference evidence="2" key="1">
    <citation type="submission" date="2020-04" db="EMBL/GenBank/DDBJ databases">
        <authorList>
            <person name="Alioto T."/>
            <person name="Alioto T."/>
            <person name="Gomez Garrido J."/>
        </authorList>
    </citation>
    <scope>NUCLEOTIDE SEQUENCE</scope>
    <source>
        <strain evidence="2">A484AB</strain>
    </source>
</reference>
<feature type="compositionally biased region" description="Polar residues" evidence="1">
    <location>
        <begin position="43"/>
        <end position="53"/>
    </location>
</feature>